<gene>
    <name evidence="2" type="ORF">IAB19_00390</name>
</gene>
<dbReference type="AlphaFoldDB" id="A0A9D9D9H8"/>
<protein>
    <submittedName>
        <fullName evidence="2">Uncharacterized protein</fullName>
    </submittedName>
</protein>
<name>A0A9D9D9H8_9GAMM</name>
<keyword evidence="1" id="KW-0812">Transmembrane</keyword>
<feature type="transmembrane region" description="Helical" evidence="1">
    <location>
        <begin position="119"/>
        <end position="139"/>
    </location>
</feature>
<organism evidence="2 3">
    <name type="scientific">Candidatus Avisuccinivibrio stercorigallinarum</name>
    <dbReference type="NCBI Taxonomy" id="2840704"/>
    <lineage>
        <taxon>Bacteria</taxon>
        <taxon>Pseudomonadati</taxon>
        <taxon>Pseudomonadota</taxon>
        <taxon>Gammaproteobacteria</taxon>
        <taxon>Aeromonadales</taxon>
        <taxon>Succinivibrionaceae</taxon>
        <taxon>Succinivibrionaceae incertae sedis</taxon>
        <taxon>Candidatus Avisuccinivibrio</taxon>
    </lineage>
</organism>
<keyword evidence="1" id="KW-0472">Membrane</keyword>
<reference evidence="2" key="1">
    <citation type="submission" date="2020-10" db="EMBL/GenBank/DDBJ databases">
        <authorList>
            <person name="Gilroy R."/>
        </authorList>
    </citation>
    <scope>NUCLEOTIDE SEQUENCE</scope>
    <source>
        <strain evidence="2">17213</strain>
    </source>
</reference>
<feature type="transmembrane region" description="Helical" evidence="1">
    <location>
        <begin position="36"/>
        <end position="57"/>
    </location>
</feature>
<comment type="caution">
    <text evidence="2">The sequence shown here is derived from an EMBL/GenBank/DDBJ whole genome shotgun (WGS) entry which is preliminary data.</text>
</comment>
<keyword evidence="1" id="KW-1133">Transmembrane helix</keyword>
<feature type="transmembrane region" description="Helical" evidence="1">
    <location>
        <begin position="7"/>
        <end position="24"/>
    </location>
</feature>
<evidence type="ECO:0000313" key="3">
    <source>
        <dbReference type="Proteomes" id="UP000823631"/>
    </source>
</evidence>
<reference evidence="2" key="2">
    <citation type="journal article" date="2021" name="PeerJ">
        <title>Extensive microbial diversity within the chicken gut microbiome revealed by metagenomics and culture.</title>
        <authorList>
            <person name="Gilroy R."/>
            <person name="Ravi A."/>
            <person name="Getino M."/>
            <person name="Pursley I."/>
            <person name="Horton D.L."/>
            <person name="Alikhan N.F."/>
            <person name="Baker D."/>
            <person name="Gharbi K."/>
            <person name="Hall N."/>
            <person name="Watson M."/>
            <person name="Adriaenssens E.M."/>
            <person name="Foster-Nyarko E."/>
            <person name="Jarju S."/>
            <person name="Secka A."/>
            <person name="Antonio M."/>
            <person name="Oren A."/>
            <person name="Chaudhuri R.R."/>
            <person name="La Ragione R."/>
            <person name="Hildebrand F."/>
            <person name="Pallen M.J."/>
        </authorList>
    </citation>
    <scope>NUCLEOTIDE SEQUENCE</scope>
    <source>
        <strain evidence="2">17213</strain>
    </source>
</reference>
<evidence type="ECO:0000256" key="1">
    <source>
        <dbReference type="SAM" id="Phobius"/>
    </source>
</evidence>
<evidence type="ECO:0000313" key="2">
    <source>
        <dbReference type="EMBL" id="MBO8414827.1"/>
    </source>
</evidence>
<proteinExistence type="predicted"/>
<dbReference type="EMBL" id="JADINH010000005">
    <property type="protein sequence ID" value="MBO8414827.1"/>
    <property type="molecule type" value="Genomic_DNA"/>
</dbReference>
<accession>A0A9D9D9H8</accession>
<dbReference type="Proteomes" id="UP000823631">
    <property type="component" value="Unassembled WGS sequence"/>
</dbReference>
<feature type="transmembrane region" description="Helical" evidence="1">
    <location>
        <begin position="78"/>
        <end position="99"/>
    </location>
</feature>
<sequence length="158" mass="18319">MSSLKLCGFYLMIAFDFSLLWYLLKEIINNWSGNLVFGLLASTTAMFITSLFLIKVYPMHEENAEKIRECMRPELKELKHSLTTIFLVGLVLGVTNLLLKPHTFSVIAFFGPFKLLPDSFVCAYLILTLIKYCHTFLILDKIRNEHEKFDPDFPRSED</sequence>